<evidence type="ECO:0000313" key="2">
    <source>
        <dbReference type="EMBL" id="DAE29983.1"/>
    </source>
</evidence>
<name>A0A8S5RF36_9VIRU</name>
<protein>
    <submittedName>
        <fullName evidence="2">Uncharacterized protein</fullName>
    </submittedName>
</protein>
<feature type="transmembrane region" description="Helical" evidence="1">
    <location>
        <begin position="54"/>
        <end position="75"/>
    </location>
</feature>
<keyword evidence="1" id="KW-0812">Transmembrane</keyword>
<organism evidence="2">
    <name type="scientific">virus sp. ctE0n6</name>
    <dbReference type="NCBI Taxonomy" id="2827985"/>
    <lineage>
        <taxon>Viruses</taxon>
    </lineage>
</organism>
<keyword evidence="1" id="KW-0472">Membrane</keyword>
<evidence type="ECO:0000256" key="1">
    <source>
        <dbReference type="SAM" id="Phobius"/>
    </source>
</evidence>
<sequence>MIENVTDSIGLGFKHMITDFFKWIFGGVLANSFWICLIISMICLILYISGLKKAGKYCTVSFVVYIVIEALGSAFL</sequence>
<dbReference type="EMBL" id="BK059101">
    <property type="protein sequence ID" value="DAE29983.1"/>
    <property type="molecule type" value="Genomic_DNA"/>
</dbReference>
<proteinExistence type="predicted"/>
<keyword evidence="1" id="KW-1133">Transmembrane helix</keyword>
<feature type="transmembrane region" description="Helical" evidence="1">
    <location>
        <begin position="20"/>
        <end position="47"/>
    </location>
</feature>
<reference evidence="2" key="1">
    <citation type="journal article" date="2021" name="Proc. Natl. Acad. Sci. U.S.A.">
        <title>A Catalog of Tens of Thousands of Viruses from Human Metagenomes Reveals Hidden Associations with Chronic Diseases.</title>
        <authorList>
            <person name="Tisza M.J."/>
            <person name="Buck C.B."/>
        </authorList>
    </citation>
    <scope>NUCLEOTIDE SEQUENCE</scope>
    <source>
        <strain evidence="2">CtE0n6</strain>
    </source>
</reference>
<accession>A0A8S5RF36</accession>